<gene>
    <name evidence="1" type="ORF">SBA_ch1_23880</name>
</gene>
<keyword evidence="2" id="KW-1185">Reference proteome</keyword>
<proteinExistence type="predicted"/>
<evidence type="ECO:0000313" key="2">
    <source>
        <dbReference type="Proteomes" id="UP001059971"/>
    </source>
</evidence>
<reference evidence="1" key="1">
    <citation type="submission" date="2018-07" db="EMBL/GenBank/DDBJ databases">
        <title>Complete genome sequence of Sphingomonas bisphenolicum strain AO1, a bisphenol A degradative bacterium isolated from Japanese farm field.</title>
        <authorList>
            <person name="Murakami M."/>
            <person name="Koh M."/>
            <person name="Koba S."/>
            <person name="Matsumura Y."/>
        </authorList>
    </citation>
    <scope>NUCLEOTIDE SEQUENCE</scope>
    <source>
        <strain evidence="1">AO1</strain>
    </source>
</reference>
<dbReference type="Proteomes" id="UP001059971">
    <property type="component" value="Chromosome 1"/>
</dbReference>
<dbReference type="EMBL" id="AP018817">
    <property type="protein sequence ID" value="BBF70188.1"/>
    <property type="molecule type" value="Genomic_DNA"/>
</dbReference>
<accession>A0ABM7G4F6</accession>
<protein>
    <submittedName>
        <fullName evidence="1">Uncharacterized protein</fullName>
    </submittedName>
</protein>
<name>A0ABM7G4F6_9SPHN</name>
<organism evidence="1 2">
    <name type="scientific">Sphingomonas bisphenolicum</name>
    <dbReference type="NCBI Taxonomy" id="296544"/>
    <lineage>
        <taxon>Bacteria</taxon>
        <taxon>Pseudomonadati</taxon>
        <taxon>Pseudomonadota</taxon>
        <taxon>Alphaproteobacteria</taxon>
        <taxon>Sphingomonadales</taxon>
        <taxon>Sphingomonadaceae</taxon>
        <taxon>Sphingomonas</taxon>
    </lineage>
</organism>
<evidence type="ECO:0000313" key="1">
    <source>
        <dbReference type="EMBL" id="BBF70188.1"/>
    </source>
</evidence>
<sequence>MRSALVGHQDRIKREQLTQLEMAWHNARWSAFSQKLDSLADVLRQAEGTKEDPDIVWHKMKVWAAAYGQVIEEGA</sequence>